<keyword evidence="2" id="KW-1185">Reference proteome</keyword>
<name>A0AA39XU05_9PEZI</name>
<reference evidence="1" key="1">
    <citation type="submission" date="2023-06" db="EMBL/GenBank/DDBJ databases">
        <title>Genome-scale phylogeny and comparative genomics of the fungal order Sordariales.</title>
        <authorList>
            <consortium name="Lawrence Berkeley National Laboratory"/>
            <person name="Hensen N."/>
            <person name="Bonometti L."/>
            <person name="Westerberg I."/>
            <person name="Brannstrom I.O."/>
            <person name="Guillou S."/>
            <person name="Cros-Aarteil S."/>
            <person name="Calhoun S."/>
            <person name="Haridas S."/>
            <person name="Kuo A."/>
            <person name="Mondo S."/>
            <person name="Pangilinan J."/>
            <person name="Riley R."/>
            <person name="Labutti K."/>
            <person name="Andreopoulos B."/>
            <person name="Lipzen A."/>
            <person name="Chen C."/>
            <person name="Yanf M."/>
            <person name="Daum C."/>
            <person name="Ng V."/>
            <person name="Clum A."/>
            <person name="Steindorff A."/>
            <person name="Ohm R."/>
            <person name="Martin F."/>
            <person name="Silar P."/>
            <person name="Natvig D."/>
            <person name="Lalanne C."/>
            <person name="Gautier V."/>
            <person name="Ament-Velasquez S.L."/>
            <person name="Kruys A."/>
            <person name="Hutchinson M.I."/>
            <person name="Powell A.J."/>
            <person name="Barry K."/>
            <person name="Miller A.N."/>
            <person name="Grigoriev I.V."/>
            <person name="Debuchy R."/>
            <person name="Gladieux P."/>
            <person name="Thoren M.H."/>
            <person name="Johannesson H."/>
        </authorList>
    </citation>
    <scope>NUCLEOTIDE SEQUENCE</scope>
    <source>
        <strain evidence="1">SMH2532-1</strain>
    </source>
</reference>
<dbReference type="Proteomes" id="UP001174936">
    <property type="component" value="Unassembled WGS sequence"/>
</dbReference>
<dbReference type="EMBL" id="JAULSV010000007">
    <property type="protein sequence ID" value="KAK0639641.1"/>
    <property type="molecule type" value="Genomic_DNA"/>
</dbReference>
<organism evidence="1 2">
    <name type="scientific">Cercophora newfieldiana</name>
    <dbReference type="NCBI Taxonomy" id="92897"/>
    <lineage>
        <taxon>Eukaryota</taxon>
        <taxon>Fungi</taxon>
        <taxon>Dikarya</taxon>
        <taxon>Ascomycota</taxon>
        <taxon>Pezizomycotina</taxon>
        <taxon>Sordariomycetes</taxon>
        <taxon>Sordariomycetidae</taxon>
        <taxon>Sordariales</taxon>
        <taxon>Lasiosphaeriaceae</taxon>
        <taxon>Cercophora</taxon>
    </lineage>
</organism>
<dbReference type="SUPFAM" id="SSF52047">
    <property type="entry name" value="RNI-like"/>
    <property type="match status" value="1"/>
</dbReference>
<dbReference type="AlphaFoldDB" id="A0AA39XU05"/>
<proteinExistence type="predicted"/>
<gene>
    <name evidence="1" type="ORF">B0T16DRAFT_450288</name>
</gene>
<evidence type="ECO:0000313" key="2">
    <source>
        <dbReference type="Proteomes" id="UP001174936"/>
    </source>
</evidence>
<evidence type="ECO:0000313" key="1">
    <source>
        <dbReference type="EMBL" id="KAK0639641.1"/>
    </source>
</evidence>
<comment type="caution">
    <text evidence="1">The sequence shown here is derived from an EMBL/GenBank/DDBJ whole genome shotgun (WGS) entry which is preliminary data.</text>
</comment>
<accession>A0AA39XU05</accession>
<sequence>MNQSEVPPSLRRFFSIQELINELVECLAAQTKPPKFQIRSENARPVRDLYNLCLTSRHFNAAFTPILYRELDVKSHSFRMQSLKTSPHLYHTRIFTGRFETWLDSAPSRPLYYHDMQTLLTGLTNVRALRVINRVKSTTDPRIVDTQMTFTTLPPQLQYLELKYICPVIEPLALTSPTNKFTNLATLVADAPSSTLEFSRWREGIVDILLRSPNLTTLNLNLSPSVHDETIPMDQRPRFLDICSEYAARGQNGPTLRLRTLRVRWGNWDNWDNWDNPDHSRDSAELNLWEGWVDTVARMVDLKELEVLKLLFPPPDGPVFARNLTMDVVPRLRSFLVSEYTQDIHTWATSIEPEFARQVGFDYLTRFDWEDIPPGVTMVDLFFPGKLCELRRVTLDLDTEQSRGNNPITILEALGTTSGSTLELLELHYPYIDEPFIEALTNLVSKLVNLRELTMVDRVEPEEKIGDKSLVVQLARSQINLRLVTFLFMRFFGHPHGYRISWKESSISGTQDPDLELFSMSDADVHFWGTKYARGYRVPFSTATFR</sequence>
<protein>
    <submittedName>
        <fullName evidence="1">Uncharacterized protein</fullName>
    </submittedName>
</protein>